<sequence length="282" mass="30549">MGDAAAQDNGPALQLPSTGPDPMPFDTALAAVLGYARGRRPLRFRSPDSPQGRWVQLPAFGWARFDAQPIGPAGDTDVLISEGLHGRLDPAGWLAVHDALARVRPLADAASDQACGRAFWELPDEELSVLGEPGTVGAALREIGRTSGEHPEHVSAALHHRHPELIPHLTRTTRRSLLPHTEEGDSGVEAVVLRELRANDTAFAAMEAATATLIGDRPTRLRLHDILLWLTATLRLAHAVELGRASDEWQAHRAGGYDEPGRLLSAQRDERGRSGRAETRDH</sequence>
<proteinExistence type="predicted"/>
<comment type="caution">
    <text evidence="2">The sequence shown here is derived from an EMBL/GenBank/DDBJ whole genome shotgun (WGS) entry which is preliminary data.</text>
</comment>
<name>A0ABW4FY76_9PSEU</name>
<evidence type="ECO:0000256" key="1">
    <source>
        <dbReference type="SAM" id="MobiDB-lite"/>
    </source>
</evidence>
<keyword evidence="3" id="KW-1185">Reference proteome</keyword>
<organism evidence="2 3">
    <name type="scientific">Pseudonocardia aurantiaca</name>
    <dbReference type="NCBI Taxonomy" id="75290"/>
    <lineage>
        <taxon>Bacteria</taxon>
        <taxon>Bacillati</taxon>
        <taxon>Actinomycetota</taxon>
        <taxon>Actinomycetes</taxon>
        <taxon>Pseudonocardiales</taxon>
        <taxon>Pseudonocardiaceae</taxon>
        <taxon>Pseudonocardia</taxon>
    </lineage>
</organism>
<dbReference type="Proteomes" id="UP001597145">
    <property type="component" value="Unassembled WGS sequence"/>
</dbReference>
<evidence type="ECO:0000313" key="2">
    <source>
        <dbReference type="EMBL" id="MFD1534946.1"/>
    </source>
</evidence>
<accession>A0ABW4FY76</accession>
<dbReference type="EMBL" id="JBHUCP010000047">
    <property type="protein sequence ID" value="MFD1534946.1"/>
    <property type="molecule type" value="Genomic_DNA"/>
</dbReference>
<dbReference type="RefSeq" id="WP_343982628.1">
    <property type="nucleotide sequence ID" value="NZ_BAAAJG010000015.1"/>
</dbReference>
<protein>
    <submittedName>
        <fullName evidence="2">Uncharacterized protein</fullName>
    </submittedName>
</protein>
<evidence type="ECO:0000313" key="3">
    <source>
        <dbReference type="Proteomes" id="UP001597145"/>
    </source>
</evidence>
<reference evidence="3" key="1">
    <citation type="journal article" date="2019" name="Int. J. Syst. Evol. Microbiol.">
        <title>The Global Catalogue of Microorganisms (GCM) 10K type strain sequencing project: providing services to taxonomists for standard genome sequencing and annotation.</title>
        <authorList>
            <consortium name="The Broad Institute Genomics Platform"/>
            <consortium name="The Broad Institute Genome Sequencing Center for Infectious Disease"/>
            <person name="Wu L."/>
            <person name="Ma J."/>
        </authorList>
    </citation>
    <scope>NUCLEOTIDE SEQUENCE [LARGE SCALE GENOMIC DNA]</scope>
    <source>
        <strain evidence="3">JCM 12165</strain>
    </source>
</reference>
<feature type="region of interest" description="Disordered" evidence="1">
    <location>
        <begin position="253"/>
        <end position="282"/>
    </location>
</feature>
<gene>
    <name evidence="2" type="ORF">ACFSCY_36595</name>
</gene>
<feature type="region of interest" description="Disordered" evidence="1">
    <location>
        <begin position="1"/>
        <end position="21"/>
    </location>
</feature>